<dbReference type="EMBL" id="JACHXI010000005">
    <property type="protein sequence ID" value="MBB3103086.1"/>
    <property type="molecule type" value="Genomic_DNA"/>
</dbReference>
<dbReference type="Proteomes" id="UP000549250">
    <property type="component" value="Unassembled WGS sequence"/>
</dbReference>
<keyword evidence="2" id="KW-1185">Reference proteome</keyword>
<gene>
    <name evidence="1" type="ORF">FHR87_001481</name>
</gene>
<accession>A0A839T3M9</accession>
<proteinExistence type="predicted"/>
<dbReference type="RefSeq" id="WP_183166047.1">
    <property type="nucleotide sequence ID" value="NZ_JACHXI010000005.1"/>
</dbReference>
<organism evidence="1 2">
    <name type="scientific">Azomonas macrocytogenes</name>
    <name type="common">Azotobacter macrocytogenes</name>
    <dbReference type="NCBI Taxonomy" id="69962"/>
    <lineage>
        <taxon>Bacteria</taxon>
        <taxon>Pseudomonadati</taxon>
        <taxon>Pseudomonadota</taxon>
        <taxon>Gammaproteobacteria</taxon>
        <taxon>Pseudomonadales</taxon>
        <taxon>Pseudomonadaceae</taxon>
        <taxon>Azomonas</taxon>
    </lineage>
</organism>
<evidence type="ECO:0000313" key="2">
    <source>
        <dbReference type="Proteomes" id="UP000549250"/>
    </source>
</evidence>
<name>A0A839T3M9_AZOMA</name>
<protein>
    <submittedName>
        <fullName evidence="1">Uncharacterized protein</fullName>
    </submittedName>
</protein>
<reference evidence="1 2" key="1">
    <citation type="submission" date="2020-08" db="EMBL/GenBank/DDBJ databases">
        <title>Genomic Encyclopedia of Type Strains, Phase III (KMG-III): the genomes of soil and plant-associated and newly described type strains.</title>
        <authorList>
            <person name="Whitman W."/>
        </authorList>
    </citation>
    <scope>NUCLEOTIDE SEQUENCE [LARGE SCALE GENOMIC DNA]</scope>
    <source>
        <strain evidence="1 2">CECT 4462</strain>
    </source>
</reference>
<dbReference type="AlphaFoldDB" id="A0A839T3M9"/>
<evidence type="ECO:0000313" key="1">
    <source>
        <dbReference type="EMBL" id="MBB3103086.1"/>
    </source>
</evidence>
<sequence>MPSIEMKCPDGRANDCHATVEVYLPFELFDDQLESLQNGDSITITEDNLCDNYIGFLGHEDSRQLAEEGQLTLFPEHLKIECCSACRSGENA</sequence>
<comment type="caution">
    <text evidence="1">The sequence shown here is derived from an EMBL/GenBank/DDBJ whole genome shotgun (WGS) entry which is preliminary data.</text>
</comment>